<dbReference type="PANTHER" id="PTHR35458:SF8">
    <property type="entry name" value="SLR0650 PROTEIN"/>
    <property type="match status" value="1"/>
</dbReference>
<dbReference type="EMBL" id="JALKII010000006">
    <property type="protein sequence ID" value="MCK0538076.1"/>
    <property type="molecule type" value="Genomic_DNA"/>
</dbReference>
<dbReference type="Proteomes" id="UP001165524">
    <property type="component" value="Unassembled WGS sequence"/>
</dbReference>
<sequence>MSRVISYIDGFNLYFGLKGKGWKRYYWLDLAALSTSLLKPEQTLLATHYFTARLRMAGKNHADKQRQDDYLDALATRPNLHIHHGHYLKKMRQCRSCGAQWPDYEEKMTDVNIAVQLLADAFDDHFDTALIISADSDLTTPVQFVRKRFPQKRIIVAQPPGRNSVQLANAATAAFTLSQTKIRQSQLPDTITTSAGIVLQRPATWK</sequence>
<dbReference type="CDD" id="cd18722">
    <property type="entry name" value="PIN_NicB-like"/>
    <property type="match status" value="1"/>
</dbReference>
<comment type="caution">
    <text evidence="2">The sequence shown here is derived from an EMBL/GenBank/DDBJ whole genome shotgun (WGS) entry which is preliminary data.</text>
</comment>
<gene>
    <name evidence="2" type="ORF">MU846_10180</name>
</gene>
<evidence type="ECO:0000313" key="2">
    <source>
        <dbReference type="EMBL" id="MCK0538076.1"/>
    </source>
</evidence>
<dbReference type="InterPro" id="IPR047140">
    <property type="entry name" value="LabA"/>
</dbReference>
<dbReference type="InterPro" id="IPR021139">
    <property type="entry name" value="NYN"/>
</dbReference>
<dbReference type="Gene3D" id="3.40.50.1010">
    <property type="entry name" value="5'-nuclease"/>
    <property type="match status" value="1"/>
</dbReference>
<name>A0ABT0E8C7_9GAMM</name>
<dbReference type="Pfam" id="PF01936">
    <property type="entry name" value="NYN"/>
    <property type="match status" value="1"/>
</dbReference>
<evidence type="ECO:0000259" key="1">
    <source>
        <dbReference type="Pfam" id="PF01936"/>
    </source>
</evidence>
<organism evidence="2 3">
    <name type="scientific">Alcanivorax quisquiliarum</name>
    <dbReference type="NCBI Taxonomy" id="2933565"/>
    <lineage>
        <taxon>Bacteria</taxon>
        <taxon>Pseudomonadati</taxon>
        <taxon>Pseudomonadota</taxon>
        <taxon>Gammaproteobacteria</taxon>
        <taxon>Oceanospirillales</taxon>
        <taxon>Alcanivoracaceae</taxon>
        <taxon>Alcanivorax</taxon>
    </lineage>
</organism>
<accession>A0ABT0E8C7</accession>
<proteinExistence type="predicted"/>
<dbReference type="PANTHER" id="PTHR35458">
    <property type="entry name" value="SLR0755 PROTEIN"/>
    <property type="match status" value="1"/>
</dbReference>
<keyword evidence="3" id="KW-1185">Reference proteome</keyword>
<evidence type="ECO:0000313" key="3">
    <source>
        <dbReference type="Proteomes" id="UP001165524"/>
    </source>
</evidence>
<dbReference type="RefSeq" id="WP_246952335.1">
    <property type="nucleotide sequence ID" value="NZ_JALKII010000006.1"/>
</dbReference>
<reference evidence="2" key="1">
    <citation type="submission" date="2022-04" db="EMBL/GenBank/DDBJ databases">
        <title>Alcanivorax sp. CY1518 draft genome sequence.</title>
        <authorList>
            <person name="Zhao G."/>
            <person name="An M."/>
        </authorList>
    </citation>
    <scope>NUCLEOTIDE SEQUENCE</scope>
    <source>
        <strain evidence="2">CY1518</strain>
    </source>
</reference>
<feature type="domain" description="NYN" evidence="1">
    <location>
        <begin position="7"/>
        <end position="173"/>
    </location>
</feature>
<protein>
    <submittedName>
        <fullName evidence="2">NYN domain-containing protein</fullName>
    </submittedName>
</protein>